<feature type="transmembrane region" description="Helical" evidence="8">
    <location>
        <begin position="60"/>
        <end position="82"/>
    </location>
</feature>
<dbReference type="GO" id="GO:0005886">
    <property type="term" value="C:plasma membrane"/>
    <property type="evidence" value="ECO:0007669"/>
    <property type="project" value="UniProtKB-SubCell"/>
</dbReference>
<organism evidence="10 11">
    <name type="scientific">Halobacillus alkaliphilus</name>
    <dbReference type="NCBI Taxonomy" id="396056"/>
    <lineage>
        <taxon>Bacteria</taxon>
        <taxon>Bacillati</taxon>
        <taxon>Bacillota</taxon>
        <taxon>Bacilli</taxon>
        <taxon>Bacillales</taxon>
        <taxon>Bacillaceae</taxon>
        <taxon>Halobacillus</taxon>
    </lineage>
</organism>
<keyword evidence="7 8" id="KW-0472">Membrane</keyword>
<evidence type="ECO:0000256" key="5">
    <source>
        <dbReference type="ARBA" id="ARBA00022692"/>
    </source>
</evidence>
<dbReference type="GO" id="GO:0055085">
    <property type="term" value="P:transmembrane transport"/>
    <property type="evidence" value="ECO:0007669"/>
    <property type="project" value="InterPro"/>
</dbReference>
<keyword evidence="11" id="KW-1185">Reference proteome</keyword>
<name>A0A1I2NYG8_9BACI</name>
<dbReference type="EMBL" id="FOOG01000021">
    <property type="protein sequence ID" value="SFG06677.1"/>
    <property type="molecule type" value="Genomic_DNA"/>
</dbReference>
<evidence type="ECO:0000256" key="3">
    <source>
        <dbReference type="ARBA" id="ARBA00022475"/>
    </source>
</evidence>
<dbReference type="Pfam" id="PF00528">
    <property type="entry name" value="BPD_transp_1"/>
    <property type="match status" value="1"/>
</dbReference>
<feature type="domain" description="ABC transmembrane type-1" evidence="9">
    <location>
        <begin position="60"/>
        <end position="248"/>
    </location>
</feature>
<feature type="transmembrane region" description="Helical" evidence="8">
    <location>
        <begin position="233"/>
        <end position="257"/>
    </location>
</feature>
<evidence type="ECO:0000256" key="6">
    <source>
        <dbReference type="ARBA" id="ARBA00022989"/>
    </source>
</evidence>
<dbReference type="PANTHER" id="PTHR43357">
    <property type="entry name" value="INNER MEMBRANE ABC TRANSPORTER PERMEASE PROTEIN YDCV"/>
    <property type="match status" value="1"/>
</dbReference>
<gene>
    <name evidence="10" type="ORF">SAMN05216353_12158</name>
</gene>
<evidence type="ECO:0000313" key="10">
    <source>
        <dbReference type="EMBL" id="SFG06677.1"/>
    </source>
</evidence>
<comment type="similarity">
    <text evidence="8">Belongs to the binding-protein-dependent transport system permease family.</text>
</comment>
<accession>A0A1I2NYG8</accession>
<feature type="transmembrane region" description="Helical" evidence="8">
    <location>
        <begin position="188"/>
        <end position="213"/>
    </location>
</feature>
<keyword evidence="5 8" id="KW-0812">Transmembrane</keyword>
<dbReference type="InterPro" id="IPR000515">
    <property type="entry name" value="MetI-like"/>
</dbReference>
<keyword evidence="6 8" id="KW-1133">Transmembrane helix</keyword>
<evidence type="ECO:0000256" key="8">
    <source>
        <dbReference type="RuleBase" id="RU363032"/>
    </source>
</evidence>
<dbReference type="AlphaFoldDB" id="A0A1I2NYG8"/>
<evidence type="ECO:0000256" key="7">
    <source>
        <dbReference type="ARBA" id="ARBA00023136"/>
    </source>
</evidence>
<comment type="subcellular location">
    <subcellularLocation>
        <location evidence="1">Cell inner membrane</location>
        <topology evidence="1">Multi-pass membrane protein</topology>
    </subcellularLocation>
    <subcellularLocation>
        <location evidence="8">Cell membrane</location>
        <topology evidence="8">Multi-pass membrane protein</topology>
    </subcellularLocation>
</comment>
<dbReference type="InterPro" id="IPR035906">
    <property type="entry name" value="MetI-like_sf"/>
</dbReference>
<dbReference type="PROSITE" id="PS50928">
    <property type="entry name" value="ABC_TM1"/>
    <property type="match status" value="1"/>
</dbReference>
<evidence type="ECO:0000313" key="11">
    <source>
        <dbReference type="Proteomes" id="UP000198897"/>
    </source>
</evidence>
<dbReference type="SUPFAM" id="SSF161098">
    <property type="entry name" value="MetI-like"/>
    <property type="match status" value="1"/>
</dbReference>
<protein>
    <submittedName>
        <fullName evidence="10">Putative spermidine/putrescine transport system permease protein</fullName>
    </submittedName>
</protein>
<dbReference type="PANTHER" id="PTHR43357:SF4">
    <property type="entry name" value="INNER MEMBRANE ABC TRANSPORTER PERMEASE PROTEIN YDCV"/>
    <property type="match status" value="1"/>
</dbReference>
<keyword evidence="2 8" id="KW-0813">Transport</keyword>
<evidence type="ECO:0000259" key="9">
    <source>
        <dbReference type="PROSITE" id="PS50928"/>
    </source>
</evidence>
<evidence type="ECO:0000256" key="2">
    <source>
        <dbReference type="ARBA" id="ARBA00022448"/>
    </source>
</evidence>
<dbReference type="OrthoDB" id="9782004at2"/>
<dbReference type="Gene3D" id="1.10.3720.10">
    <property type="entry name" value="MetI-like"/>
    <property type="match status" value="1"/>
</dbReference>
<dbReference type="RefSeq" id="WP_089752282.1">
    <property type="nucleotide sequence ID" value="NZ_FOOG01000021.1"/>
</dbReference>
<reference evidence="11" key="1">
    <citation type="submission" date="2016-10" db="EMBL/GenBank/DDBJ databases">
        <authorList>
            <person name="Varghese N."/>
            <person name="Submissions S."/>
        </authorList>
    </citation>
    <scope>NUCLEOTIDE SEQUENCE [LARGE SCALE GENOMIC DNA]</scope>
    <source>
        <strain evidence="11">FP5</strain>
    </source>
</reference>
<keyword evidence="4" id="KW-0997">Cell inner membrane</keyword>
<sequence length="266" mass="29399">MNVKKLIFILVALLLFVMPVLLLLLQSFSSPWRFQSGESFHFQLTSFQVLWPASNLWEATFWSVVVGAGVLLLNMVVGIAAGKALSTLSFKGKPLLEVLFLSPVLIPVLAVAMGLHLFMIQAGLADTVLGVILIHLVPTIPYSIRIFHNSYAQLGNRMLEQPIVLGAAPLQQLFTVELPLMKPAIRSVTFLTIVISLSQYAITSIIGGGRIVTLPMIFFPFLDTANTSVMAAFAVWFAMIPLAMYIIVEGLLLLLPYSRMPWRNTR</sequence>
<dbReference type="CDD" id="cd06261">
    <property type="entry name" value="TM_PBP2"/>
    <property type="match status" value="1"/>
</dbReference>
<keyword evidence="3" id="KW-1003">Cell membrane</keyword>
<feature type="transmembrane region" description="Helical" evidence="8">
    <location>
        <begin position="94"/>
        <end position="112"/>
    </location>
</feature>
<evidence type="ECO:0000256" key="4">
    <source>
        <dbReference type="ARBA" id="ARBA00022519"/>
    </source>
</evidence>
<proteinExistence type="inferred from homology"/>
<dbReference type="Proteomes" id="UP000198897">
    <property type="component" value="Unassembled WGS sequence"/>
</dbReference>
<evidence type="ECO:0000256" key="1">
    <source>
        <dbReference type="ARBA" id="ARBA00004429"/>
    </source>
</evidence>